<sequence>MESRVKRILGLSLPIIGAMISQNVLNLVDTAMVGQLGDAALAAVGLGGFAMFMCQAIILGISTGVQAIAARRKGEGREDEMATPLNGGIMLVVLAGIPLSTVLYFIVESLYPYLNSDPDVIAQGVPYIQIRIWVIVFVGTNYAFRGYWNGVDLSRLYMSTLIIMHSTNIFLNYVLIFGNFGAPELGVVGAGLATAISTALGTLCYFVLGWRYARENGFLKRKPDSQTFRSLVRLSVPNGLQQLAFAAGFVATFWIIGLVGKAEVAAATVLLNVTLVCILPGIAFGISAATLVGQALGRKDLPDAKQWGWDVTKIGCMVLFILGLPMWIAPKQILSVFIINPQTVELARIPMILVGATIGFEAIGLVLMNALLGAGASRTVMIVSFIAQWVLFLPLAYYIGPVAGFGLLGIWACQAGYRGLQSVVFAIVWHRGTWQNIKV</sequence>
<dbReference type="Proteomes" id="UP000326354">
    <property type="component" value="Chromosome"/>
</dbReference>
<dbReference type="PIRSF" id="PIRSF006603">
    <property type="entry name" value="DinF"/>
    <property type="match status" value="1"/>
</dbReference>
<feature type="transmembrane region" description="Helical" evidence="10">
    <location>
        <begin position="85"/>
        <end position="107"/>
    </location>
</feature>
<dbReference type="PANTHER" id="PTHR43298">
    <property type="entry name" value="MULTIDRUG RESISTANCE PROTEIN NORM-RELATED"/>
    <property type="match status" value="1"/>
</dbReference>
<feature type="transmembrane region" description="Helical" evidence="10">
    <location>
        <begin position="7"/>
        <end position="28"/>
    </location>
</feature>
<evidence type="ECO:0000256" key="7">
    <source>
        <dbReference type="ARBA" id="ARBA00023065"/>
    </source>
</evidence>
<evidence type="ECO:0000256" key="5">
    <source>
        <dbReference type="ARBA" id="ARBA00022692"/>
    </source>
</evidence>
<evidence type="ECO:0000256" key="4">
    <source>
        <dbReference type="ARBA" id="ARBA00022475"/>
    </source>
</evidence>
<feature type="transmembrane region" description="Helical" evidence="10">
    <location>
        <begin position="156"/>
        <end position="176"/>
    </location>
</feature>
<dbReference type="AlphaFoldDB" id="A0A5S9IJC2"/>
<keyword evidence="4" id="KW-1003">Cell membrane</keyword>
<dbReference type="InterPro" id="IPR048279">
    <property type="entry name" value="MdtK-like"/>
</dbReference>
<feature type="transmembrane region" description="Helical" evidence="10">
    <location>
        <begin position="188"/>
        <end position="210"/>
    </location>
</feature>
<dbReference type="GO" id="GO:0006811">
    <property type="term" value="P:monoatomic ion transport"/>
    <property type="evidence" value="ECO:0007669"/>
    <property type="project" value="UniProtKB-KW"/>
</dbReference>
<dbReference type="InterPro" id="IPR002528">
    <property type="entry name" value="MATE_fam"/>
</dbReference>
<dbReference type="EMBL" id="AP019860">
    <property type="protein sequence ID" value="BBM82516.1"/>
    <property type="molecule type" value="Genomic_DNA"/>
</dbReference>
<keyword evidence="5 10" id="KW-0812">Transmembrane</keyword>
<evidence type="ECO:0000256" key="1">
    <source>
        <dbReference type="ARBA" id="ARBA00004651"/>
    </source>
</evidence>
<evidence type="ECO:0000313" key="12">
    <source>
        <dbReference type="Proteomes" id="UP000326354"/>
    </source>
</evidence>
<dbReference type="PANTHER" id="PTHR43298:SF2">
    <property type="entry name" value="FMN_FAD EXPORTER YEEO-RELATED"/>
    <property type="match status" value="1"/>
</dbReference>
<feature type="transmembrane region" description="Helical" evidence="10">
    <location>
        <begin position="405"/>
        <end position="429"/>
    </location>
</feature>
<evidence type="ECO:0000256" key="9">
    <source>
        <dbReference type="ARBA" id="ARBA00031636"/>
    </source>
</evidence>
<keyword evidence="7" id="KW-0406">Ion transport</keyword>
<keyword evidence="12" id="KW-1185">Reference proteome</keyword>
<dbReference type="NCBIfam" id="TIGR00797">
    <property type="entry name" value="matE"/>
    <property type="match status" value="1"/>
</dbReference>
<proteinExistence type="predicted"/>
<feature type="transmembrane region" description="Helical" evidence="10">
    <location>
        <begin position="40"/>
        <end position="65"/>
    </location>
</feature>
<evidence type="ECO:0000256" key="2">
    <source>
        <dbReference type="ARBA" id="ARBA00022448"/>
    </source>
</evidence>
<evidence type="ECO:0000256" key="10">
    <source>
        <dbReference type="SAM" id="Phobius"/>
    </source>
</evidence>
<evidence type="ECO:0000256" key="3">
    <source>
        <dbReference type="ARBA" id="ARBA00022449"/>
    </source>
</evidence>
<feature type="transmembrane region" description="Helical" evidence="10">
    <location>
        <begin position="349"/>
        <end position="372"/>
    </location>
</feature>
<dbReference type="GO" id="GO:0042910">
    <property type="term" value="F:xenobiotic transmembrane transporter activity"/>
    <property type="evidence" value="ECO:0007669"/>
    <property type="project" value="InterPro"/>
</dbReference>
<dbReference type="GO" id="GO:0015297">
    <property type="term" value="F:antiporter activity"/>
    <property type="evidence" value="ECO:0007669"/>
    <property type="project" value="UniProtKB-KW"/>
</dbReference>
<feature type="transmembrane region" description="Helical" evidence="10">
    <location>
        <begin position="231"/>
        <end position="257"/>
    </location>
</feature>
<name>A0A5S9IJC2_UABAM</name>
<feature type="transmembrane region" description="Helical" evidence="10">
    <location>
        <begin position="311"/>
        <end position="329"/>
    </location>
</feature>
<feature type="transmembrane region" description="Helical" evidence="10">
    <location>
        <begin position="127"/>
        <end position="144"/>
    </location>
</feature>
<reference evidence="11 12" key="1">
    <citation type="submission" date="2019-08" db="EMBL/GenBank/DDBJ databases">
        <title>Complete genome sequence of Candidatus Uab amorphum.</title>
        <authorList>
            <person name="Shiratori T."/>
            <person name="Suzuki S."/>
            <person name="Kakizawa Y."/>
            <person name="Ishida K."/>
        </authorList>
    </citation>
    <scope>NUCLEOTIDE SEQUENCE [LARGE SCALE GENOMIC DNA]</scope>
    <source>
        <strain evidence="11 12">SRT547</strain>
    </source>
</reference>
<accession>A0A5S9IJC2</accession>
<evidence type="ECO:0000256" key="8">
    <source>
        <dbReference type="ARBA" id="ARBA00023136"/>
    </source>
</evidence>
<dbReference type="KEGG" id="uam:UABAM_00859"/>
<keyword evidence="3" id="KW-0050">Antiport</keyword>
<comment type="subcellular location">
    <subcellularLocation>
        <location evidence="1">Cell membrane</location>
        <topology evidence="1">Multi-pass membrane protein</topology>
    </subcellularLocation>
</comment>
<evidence type="ECO:0000256" key="6">
    <source>
        <dbReference type="ARBA" id="ARBA00022989"/>
    </source>
</evidence>
<dbReference type="RefSeq" id="WP_173013127.1">
    <property type="nucleotide sequence ID" value="NZ_AP019860.1"/>
</dbReference>
<keyword evidence="8 10" id="KW-0472">Membrane</keyword>
<dbReference type="CDD" id="cd13133">
    <property type="entry name" value="MATE_like_7"/>
    <property type="match status" value="1"/>
</dbReference>
<gene>
    <name evidence="11" type="ORF">UABAM_00859</name>
</gene>
<feature type="transmembrane region" description="Helical" evidence="10">
    <location>
        <begin position="269"/>
        <end position="291"/>
    </location>
</feature>
<keyword evidence="2" id="KW-0813">Transport</keyword>
<feature type="transmembrane region" description="Helical" evidence="10">
    <location>
        <begin position="379"/>
        <end position="399"/>
    </location>
</feature>
<organism evidence="11 12">
    <name type="scientific">Uabimicrobium amorphum</name>
    <dbReference type="NCBI Taxonomy" id="2596890"/>
    <lineage>
        <taxon>Bacteria</taxon>
        <taxon>Pseudomonadati</taxon>
        <taxon>Planctomycetota</taxon>
        <taxon>Candidatus Uabimicrobiia</taxon>
        <taxon>Candidatus Uabimicrobiales</taxon>
        <taxon>Candidatus Uabimicrobiaceae</taxon>
        <taxon>Candidatus Uabimicrobium</taxon>
    </lineage>
</organism>
<keyword evidence="6 10" id="KW-1133">Transmembrane helix</keyword>
<dbReference type="Pfam" id="PF01554">
    <property type="entry name" value="MatE"/>
    <property type="match status" value="2"/>
</dbReference>
<dbReference type="InterPro" id="IPR050222">
    <property type="entry name" value="MATE_MdtK"/>
</dbReference>
<dbReference type="GO" id="GO:0005886">
    <property type="term" value="C:plasma membrane"/>
    <property type="evidence" value="ECO:0007669"/>
    <property type="project" value="UniProtKB-SubCell"/>
</dbReference>
<protein>
    <recommendedName>
        <fullName evidence="9">Multidrug-efflux transporter</fullName>
    </recommendedName>
</protein>
<evidence type="ECO:0000313" key="11">
    <source>
        <dbReference type="EMBL" id="BBM82516.1"/>
    </source>
</evidence>